<feature type="transmembrane region" description="Helical" evidence="1">
    <location>
        <begin position="145"/>
        <end position="163"/>
    </location>
</feature>
<feature type="transmembrane region" description="Helical" evidence="1">
    <location>
        <begin position="284"/>
        <end position="305"/>
    </location>
</feature>
<keyword evidence="1" id="KW-0812">Transmembrane</keyword>
<accession>A0A916RNY8</accession>
<proteinExistence type="predicted"/>
<reference evidence="2" key="2">
    <citation type="submission" date="2020-09" db="EMBL/GenBank/DDBJ databases">
        <authorList>
            <person name="Sun Q."/>
            <person name="Zhou Y."/>
        </authorList>
    </citation>
    <scope>NUCLEOTIDE SEQUENCE</scope>
    <source>
        <strain evidence="2">CGMCC 1.15447</strain>
    </source>
</reference>
<feature type="transmembrane region" description="Helical" evidence="1">
    <location>
        <begin position="360"/>
        <end position="380"/>
    </location>
</feature>
<dbReference type="EMBL" id="BMJB01000001">
    <property type="protein sequence ID" value="GGA63426.1"/>
    <property type="molecule type" value="Genomic_DNA"/>
</dbReference>
<evidence type="ECO:0000313" key="3">
    <source>
        <dbReference type="Proteomes" id="UP000648801"/>
    </source>
</evidence>
<comment type="caution">
    <text evidence="2">The sequence shown here is derived from an EMBL/GenBank/DDBJ whole genome shotgun (WGS) entry which is preliminary data.</text>
</comment>
<dbReference type="AlphaFoldDB" id="A0A916RNY8"/>
<evidence type="ECO:0000256" key="1">
    <source>
        <dbReference type="SAM" id="Phobius"/>
    </source>
</evidence>
<sequence>MPTRENRLHLLLLPLAAFIVVVPLIVNGCSCGHDFDFHIVSWLEAARQFAHGNMHPHWAFTPAYNAGEPRFVFYPPISWTIGALLGFVMPWTWTPIVYTWIALSGAGLALYYSARDFASHNAALLAAAFYIVNPYTLFTTYERTAYAELLAAAWIPLLLHAILRERITIPRIAIPVALLWLTNAPAAVMGCYAFALLAVTRIAINRAAPFIPQPYLDTGGISSRQEIFNIAAGASLGLGLAAFFIVPAAWERRYVQIKMAVIDNMRVENNFLFGHTADSDHDQVLFTASVVALILIVITAVALLIASKTAKSSIHQNSSYSVSRGVIVPLAILSAVIVLLLTPISTPIWNHTPEMRFLQFPWRLLAILATAMTIAIAIALSSRRIKAAPAIALVLATALSAANYAVFHQSCDEEDTVQARLALFHSNRGTDPTDEYTPITADNDPLADSNPGWWLTNDPSIDAPANSTPGRAPMHLALSLPTAQTLILNLRNYPAWHITNNGKPVTERDEREDGLIAIPVPAGNSIIAITYTHSLDQSIGDTLTVLSVLLLLLSLRRRKIAPI</sequence>
<keyword evidence="1" id="KW-1133">Transmembrane helix</keyword>
<feature type="transmembrane region" description="Helical" evidence="1">
    <location>
        <begin position="120"/>
        <end position="138"/>
    </location>
</feature>
<feature type="transmembrane region" description="Helical" evidence="1">
    <location>
        <begin position="326"/>
        <end position="348"/>
    </location>
</feature>
<keyword evidence="3" id="KW-1185">Reference proteome</keyword>
<reference evidence="2" key="1">
    <citation type="journal article" date="2014" name="Int. J. Syst. Evol. Microbiol.">
        <title>Complete genome sequence of Corynebacterium casei LMG S-19264T (=DSM 44701T), isolated from a smear-ripened cheese.</title>
        <authorList>
            <consortium name="US DOE Joint Genome Institute (JGI-PGF)"/>
            <person name="Walter F."/>
            <person name="Albersmeier A."/>
            <person name="Kalinowski J."/>
            <person name="Ruckert C."/>
        </authorList>
    </citation>
    <scope>NUCLEOTIDE SEQUENCE</scope>
    <source>
        <strain evidence="2">CGMCC 1.15447</strain>
    </source>
</reference>
<organism evidence="2 3">
    <name type="scientific">Edaphobacter acidisoli</name>
    <dbReference type="NCBI Taxonomy" id="2040573"/>
    <lineage>
        <taxon>Bacteria</taxon>
        <taxon>Pseudomonadati</taxon>
        <taxon>Acidobacteriota</taxon>
        <taxon>Terriglobia</taxon>
        <taxon>Terriglobales</taxon>
        <taxon>Acidobacteriaceae</taxon>
        <taxon>Edaphobacter</taxon>
    </lineage>
</organism>
<protein>
    <recommendedName>
        <fullName evidence="4">Membrane protein 6-pyruvoyl-tetrahydropterin synthase-related domain-containing protein</fullName>
    </recommendedName>
</protein>
<evidence type="ECO:0008006" key="4">
    <source>
        <dbReference type="Google" id="ProtNLM"/>
    </source>
</evidence>
<feature type="transmembrane region" description="Helical" evidence="1">
    <location>
        <begin position="183"/>
        <end position="204"/>
    </location>
</feature>
<name>A0A916RNY8_9BACT</name>
<gene>
    <name evidence="2" type="ORF">GCM10011507_13840</name>
</gene>
<evidence type="ECO:0000313" key="2">
    <source>
        <dbReference type="EMBL" id="GGA63426.1"/>
    </source>
</evidence>
<keyword evidence="1" id="KW-0472">Membrane</keyword>
<dbReference type="Proteomes" id="UP000648801">
    <property type="component" value="Unassembled WGS sequence"/>
</dbReference>
<feature type="transmembrane region" description="Helical" evidence="1">
    <location>
        <begin position="227"/>
        <end position="250"/>
    </location>
</feature>
<dbReference type="RefSeq" id="WP_188758507.1">
    <property type="nucleotide sequence ID" value="NZ_BMJB01000001.1"/>
</dbReference>